<organism evidence="1 2">
    <name type="scientific">Burkholderia ubonensis</name>
    <dbReference type="NCBI Taxonomy" id="101571"/>
    <lineage>
        <taxon>Bacteria</taxon>
        <taxon>Pseudomonadati</taxon>
        <taxon>Pseudomonadota</taxon>
        <taxon>Betaproteobacteria</taxon>
        <taxon>Burkholderiales</taxon>
        <taxon>Burkholderiaceae</taxon>
        <taxon>Burkholderia</taxon>
        <taxon>Burkholderia cepacia complex</taxon>
    </lineage>
</organism>
<sequence>MDEELTEAVKGCLWRNREAETQEAMTRVFARVRPLSEEQRKPTFVAYQLCQRLYRNVTPTTGKILVVPELLGFADLAIQVIVPGNLTITSTIPRDISAYGTRRLLDSDWPDEECELRPTQDEEYEVSFIPVKQWWRYVVAPHGSGIASTFQRLQQLRAWAVEHDIEFVESGKHLLPLLRPRHFGVISDDEELCRMAQEQGFRSILVTS</sequence>
<evidence type="ECO:0000313" key="1">
    <source>
        <dbReference type="EMBL" id="KWA84089.1"/>
    </source>
</evidence>
<dbReference type="EMBL" id="LPHD01000049">
    <property type="protein sequence ID" value="KWA84089.1"/>
    <property type="molecule type" value="Genomic_DNA"/>
</dbReference>
<dbReference type="AlphaFoldDB" id="A0A119HFK7"/>
<comment type="caution">
    <text evidence="1">The sequence shown here is derived from an EMBL/GenBank/DDBJ whole genome shotgun (WGS) entry which is preliminary data.</text>
</comment>
<proteinExistence type="predicted"/>
<dbReference type="Proteomes" id="UP000060630">
    <property type="component" value="Unassembled WGS sequence"/>
</dbReference>
<name>A0A119HFK7_9BURK</name>
<accession>A0A119HFK7</accession>
<gene>
    <name evidence="1" type="ORF">WL29_22245</name>
</gene>
<protein>
    <submittedName>
        <fullName evidence="1">Uncharacterized protein</fullName>
    </submittedName>
</protein>
<reference evidence="1 2" key="1">
    <citation type="submission" date="2015-11" db="EMBL/GenBank/DDBJ databases">
        <title>Expanding the genomic diversity of Burkholderia species for the development of highly accurate diagnostics.</title>
        <authorList>
            <person name="Sahl J."/>
            <person name="Keim P."/>
            <person name="Wagner D."/>
        </authorList>
    </citation>
    <scope>NUCLEOTIDE SEQUENCE [LARGE SCALE GENOMIC DNA]</scope>
    <source>
        <strain evidence="1 2">MSMB2087WGS</strain>
    </source>
</reference>
<evidence type="ECO:0000313" key="2">
    <source>
        <dbReference type="Proteomes" id="UP000060630"/>
    </source>
</evidence>